<dbReference type="AlphaFoldDB" id="U5QGY3"/>
<sequence length="192" mass="21198">MRATTLLLAGCLLGSWPAAALPIKNGQLPTEILPQTRARPALDLQRLYFGMREEDFAAYARDQTWMVLEASARVQRKAATAIMFSPGGEAVDQSGGPPVFAQGFFVRAYFERGRLVGLQLLPNYSEGGISLTALQRLSRSWFPDEKLNLRFQMFPEDGSQQVVEAILGRVPDSFADQVGRAHLQFQSLVLGP</sequence>
<keyword evidence="3" id="KW-1185">Reference proteome</keyword>
<evidence type="ECO:0000313" key="2">
    <source>
        <dbReference type="EMBL" id="AGY58237.1"/>
    </source>
</evidence>
<gene>
    <name evidence="2" type="ORF">GKIL_1991</name>
</gene>
<evidence type="ECO:0000313" key="3">
    <source>
        <dbReference type="Proteomes" id="UP000017396"/>
    </source>
</evidence>
<keyword evidence="1" id="KW-0732">Signal</keyword>
<dbReference type="OrthoDB" id="571033at2"/>
<reference evidence="2 3" key="1">
    <citation type="journal article" date="2013" name="PLoS ONE">
        <title>Cultivation and Complete Genome Sequencing of Gloeobacter kilaueensis sp. nov., from a Lava Cave in Kilauea Caldera, Hawai'i.</title>
        <authorList>
            <person name="Saw J.H."/>
            <person name="Schatz M."/>
            <person name="Brown M.V."/>
            <person name="Kunkel D.D."/>
            <person name="Foster J.S."/>
            <person name="Shick H."/>
            <person name="Christensen S."/>
            <person name="Hou S."/>
            <person name="Wan X."/>
            <person name="Donachie S.P."/>
        </authorList>
    </citation>
    <scope>NUCLEOTIDE SEQUENCE [LARGE SCALE GENOMIC DNA]</scope>
    <source>
        <strain evidence="3">JS</strain>
    </source>
</reference>
<protein>
    <submittedName>
        <fullName evidence="2">Uncharacterized protein</fullName>
    </submittedName>
</protein>
<dbReference type="KEGG" id="glj:GKIL_1991"/>
<feature type="signal peptide" evidence="1">
    <location>
        <begin position="1"/>
        <end position="20"/>
    </location>
</feature>
<proteinExistence type="predicted"/>
<name>U5QGY3_GLOK1</name>
<feature type="chain" id="PRO_5004663961" evidence="1">
    <location>
        <begin position="21"/>
        <end position="192"/>
    </location>
</feature>
<organism evidence="2 3">
    <name type="scientific">Gloeobacter kilaueensis (strain ATCC BAA-2537 / CCAP 1431/1 / ULC 316 / JS1)</name>
    <dbReference type="NCBI Taxonomy" id="1183438"/>
    <lineage>
        <taxon>Bacteria</taxon>
        <taxon>Bacillati</taxon>
        <taxon>Cyanobacteriota</taxon>
        <taxon>Cyanophyceae</taxon>
        <taxon>Gloeobacterales</taxon>
        <taxon>Gloeobacteraceae</taxon>
        <taxon>Gloeobacter</taxon>
    </lineage>
</organism>
<dbReference type="Proteomes" id="UP000017396">
    <property type="component" value="Chromosome"/>
</dbReference>
<evidence type="ECO:0000256" key="1">
    <source>
        <dbReference type="SAM" id="SignalP"/>
    </source>
</evidence>
<dbReference type="RefSeq" id="WP_023173361.1">
    <property type="nucleotide sequence ID" value="NC_022600.1"/>
</dbReference>
<dbReference type="HOGENOM" id="CLU_1233598_0_0_3"/>
<dbReference type="eggNOG" id="ENOG50331YE">
    <property type="taxonomic scope" value="Bacteria"/>
</dbReference>
<accession>U5QGY3</accession>
<dbReference type="EMBL" id="CP003587">
    <property type="protein sequence ID" value="AGY58237.1"/>
    <property type="molecule type" value="Genomic_DNA"/>
</dbReference>